<sequence length="99" mass="11190">MLGGCTVHLAQFALTVASTDFELLFLTGTWLSPDFHNAELVLKNYYIYRRNRDSNTSLKKLGGGVLIAIKNNLDSHLISTDFKMEAIFVFARIFSKNNM</sequence>
<dbReference type="AlphaFoldDB" id="A0AAW1UVC9"/>
<reference evidence="1 2" key="1">
    <citation type="submission" date="2023-03" db="EMBL/GenBank/DDBJ databases">
        <title>Genome insight into feeding habits of ladybird beetles.</title>
        <authorList>
            <person name="Li H.-S."/>
            <person name="Huang Y.-H."/>
            <person name="Pang H."/>
        </authorList>
    </citation>
    <scope>NUCLEOTIDE SEQUENCE [LARGE SCALE GENOMIC DNA]</scope>
    <source>
        <strain evidence="1">SYSU_2023b</strain>
        <tissue evidence="1">Whole body</tissue>
    </source>
</reference>
<proteinExistence type="predicted"/>
<name>A0AAW1UVC9_9CUCU</name>
<dbReference type="EMBL" id="JARQZJ010000094">
    <property type="protein sequence ID" value="KAK9885088.1"/>
    <property type="molecule type" value="Genomic_DNA"/>
</dbReference>
<evidence type="ECO:0000313" key="2">
    <source>
        <dbReference type="Proteomes" id="UP001431783"/>
    </source>
</evidence>
<dbReference type="Proteomes" id="UP001431783">
    <property type="component" value="Unassembled WGS sequence"/>
</dbReference>
<accession>A0AAW1UVC9</accession>
<organism evidence="1 2">
    <name type="scientific">Henosepilachna vigintioctopunctata</name>
    <dbReference type="NCBI Taxonomy" id="420089"/>
    <lineage>
        <taxon>Eukaryota</taxon>
        <taxon>Metazoa</taxon>
        <taxon>Ecdysozoa</taxon>
        <taxon>Arthropoda</taxon>
        <taxon>Hexapoda</taxon>
        <taxon>Insecta</taxon>
        <taxon>Pterygota</taxon>
        <taxon>Neoptera</taxon>
        <taxon>Endopterygota</taxon>
        <taxon>Coleoptera</taxon>
        <taxon>Polyphaga</taxon>
        <taxon>Cucujiformia</taxon>
        <taxon>Coccinelloidea</taxon>
        <taxon>Coccinellidae</taxon>
        <taxon>Epilachninae</taxon>
        <taxon>Epilachnini</taxon>
        <taxon>Henosepilachna</taxon>
    </lineage>
</organism>
<gene>
    <name evidence="1" type="ORF">WA026_009312</name>
</gene>
<comment type="caution">
    <text evidence="1">The sequence shown here is derived from an EMBL/GenBank/DDBJ whole genome shotgun (WGS) entry which is preliminary data.</text>
</comment>
<keyword evidence="2" id="KW-1185">Reference proteome</keyword>
<evidence type="ECO:0000313" key="1">
    <source>
        <dbReference type="EMBL" id="KAK9885088.1"/>
    </source>
</evidence>
<protein>
    <submittedName>
        <fullName evidence="1">Uncharacterized protein</fullName>
    </submittedName>
</protein>